<evidence type="ECO:0000256" key="4">
    <source>
        <dbReference type="ARBA" id="ARBA00023163"/>
    </source>
</evidence>
<evidence type="ECO:0000256" key="6">
    <source>
        <dbReference type="SAM" id="MobiDB-lite"/>
    </source>
</evidence>
<dbReference type="GO" id="GO:0005634">
    <property type="term" value="C:nucleus"/>
    <property type="evidence" value="ECO:0007669"/>
    <property type="project" value="UniProtKB-SubCell"/>
</dbReference>
<evidence type="ECO:0000256" key="1">
    <source>
        <dbReference type="ARBA" id="ARBA00004123"/>
    </source>
</evidence>
<feature type="region of interest" description="Disordered" evidence="6">
    <location>
        <begin position="1"/>
        <end position="60"/>
    </location>
</feature>
<evidence type="ECO:0000256" key="2">
    <source>
        <dbReference type="ARBA" id="ARBA00022723"/>
    </source>
</evidence>
<gene>
    <name evidence="7" type="ORF">N7509_012936</name>
</gene>
<dbReference type="PANTHER" id="PTHR47338:SF23">
    <property type="entry name" value="ZN(II)2CYS6 TRANSCRIPTION FACTOR (EUROFUNG)"/>
    <property type="match status" value="1"/>
</dbReference>
<evidence type="ECO:0008006" key="9">
    <source>
        <dbReference type="Google" id="ProtNLM"/>
    </source>
</evidence>
<accession>A0A9W9SDK4</accession>
<dbReference type="GO" id="GO:0000981">
    <property type="term" value="F:DNA-binding transcription factor activity, RNA polymerase II-specific"/>
    <property type="evidence" value="ECO:0007669"/>
    <property type="project" value="InterPro"/>
</dbReference>
<evidence type="ECO:0000313" key="8">
    <source>
        <dbReference type="Proteomes" id="UP001147747"/>
    </source>
</evidence>
<protein>
    <recommendedName>
        <fullName evidence="9">Transcription factor domain-containing protein</fullName>
    </recommendedName>
</protein>
<keyword evidence="8" id="KW-1185">Reference proteome</keyword>
<comment type="subcellular location">
    <subcellularLocation>
        <location evidence="1">Nucleus</location>
    </subcellularLocation>
</comment>
<dbReference type="Proteomes" id="UP001147747">
    <property type="component" value="Unassembled WGS sequence"/>
</dbReference>
<proteinExistence type="predicted"/>
<name>A0A9W9SDK4_9EURO</name>
<dbReference type="OrthoDB" id="4456959at2759"/>
<sequence>MEEWWSNNSRQNDTRPGSLIEGIQIDETSQPRTPTAAPDNRTSHKRRRQESPSHRELSGQSAYLPSDNLINAVLDAYFSAVHPFIPIIHEMLFRSRLRDPAERPKLIVVLHAMMVCALRYVANERLAKEWIAQLPDALHRSREYVLLSNMNEITVENIQALIIIAFVHIGDGNAKKGLANHWDTEQSGRAFRSQPRA</sequence>
<dbReference type="InterPro" id="IPR050815">
    <property type="entry name" value="TF_fung"/>
</dbReference>
<keyword evidence="5" id="KW-0539">Nucleus</keyword>
<dbReference type="EMBL" id="JAPZBU010000012">
    <property type="protein sequence ID" value="KAJ5376050.1"/>
    <property type="molecule type" value="Genomic_DNA"/>
</dbReference>
<keyword evidence="2" id="KW-0479">Metal-binding</keyword>
<dbReference type="RefSeq" id="XP_056481080.1">
    <property type="nucleotide sequence ID" value="XM_056637573.1"/>
</dbReference>
<dbReference type="CDD" id="cd12148">
    <property type="entry name" value="fungal_TF_MHR"/>
    <property type="match status" value="1"/>
</dbReference>
<dbReference type="GeneID" id="81376553"/>
<dbReference type="AlphaFoldDB" id="A0A9W9SDK4"/>
<organism evidence="7 8">
    <name type="scientific">Penicillium cosmopolitanum</name>
    <dbReference type="NCBI Taxonomy" id="1131564"/>
    <lineage>
        <taxon>Eukaryota</taxon>
        <taxon>Fungi</taxon>
        <taxon>Dikarya</taxon>
        <taxon>Ascomycota</taxon>
        <taxon>Pezizomycotina</taxon>
        <taxon>Eurotiomycetes</taxon>
        <taxon>Eurotiomycetidae</taxon>
        <taxon>Eurotiales</taxon>
        <taxon>Aspergillaceae</taxon>
        <taxon>Penicillium</taxon>
    </lineage>
</organism>
<evidence type="ECO:0000256" key="5">
    <source>
        <dbReference type="ARBA" id="ARBA00023242"/>
    </source>
</evidence>
<reference evidence="7" key="2">
    <citation type="journal article" date="2023" name="IMA Fungus">
        <title>Comparative genomic study of the Penicillium genus elucidates a diverse pangenome and 15 lateral gene transfer events.</title>
        <authorList>
            <person name="Petersen C."/>
            <person name="Sorensen T."/>
            <person name="Nielsen M.R."/>
            <person name="Sondergaard T.E."/>
            <person name="Sorensen J.L."/>
            <person name="Fitzpatrick D.A."/>
            <person name="Frisvad J.C."/>
            <person name="Nielsen K.L."/>
        </authorList>
    </citation>
    <scope>NUCLEOTIDE SEQUENCE</scope>
    <source>
        <strain evidence="7">IBT 29677</strain>
    </source>
</reference>
<comment type="caution">
    <text evidence="7">The sequence shown here is derived from an EMBL/GenBank/DDBJ whole genome shotgun (WGS) entry which is preliminary data.</text>
</comment>
<keyword evidence="3" id="KW-0805">Transcription regulation</keyword>
<reference evidence="7" key="1">
    <citation type="submission" date="2022-12" db="EMBL/GenBank/DDBJ databases">
        <authorList>
            <person name="Petersen C."/>
        </authorList>
    </citation>
    <scope>NUCLEOTIDE SEQUENCE</scope>
    <source>
        <strain evidence="7">IBT 29677</strain>
    </source>
</reference>
<keyword evidence="4" id="KW-0804">Transcription</keyword>
<dbReference type="GO" id="GO:0046872">
    <property type="term" value="F:metal ion binding"/>
    <property type="evidence" value="ECO:0007669"/>
    <property type="project" value="UniProtKB-KW"/>
</dbReference>
<evidence type="ECO:0000256" key="3">
    <source>
        <dbReference type="ARBA" id="ARBA00023015"/>
    </source>
</evidence>
<dbReference type="PANTHER" id="PTHR47338">
    <property type="entry name" value="ZN(II)2CYS6 TRANSCRIPTION FACTOR (EUROFUNG)-RELATED"/>
    <property type="match status" value="1"/>
</dbReference>
<evidence type="ECO:0000313" key="7">
    <source>
        <dbReference type="EMBL" id="KAJ5376050.1"/>
    </source>
</evidence>
<feature type="compositionally biased region" description="Polar residues" evidence="6">
    <location>
        <begin position="1"/>
        <end position="15"/>
    </location>
</feature>